<dbReference type="STRING" id="380704.G3Y069"/>
<accession>G3Y069</accession>
<evidence type="ECO:0000313" key="4">
    <source>
        <dbReference type="Proteomes" id="UP000009038"/>
    </source>
</evidence>
<dbReference type="OrthoDB" id="4497263at2759"/>
<dbReference type="HOGENOM" id="CLU_573604_0_0_1"/>
<keyword evidence="2" id="KW-1133">Transmembrane helix</keyword>
<feature type="region of interest" description="Disordered" evidence="1">
    <location>
        <begin position="1"/>
        <end position="38"/>
    </location>
</feature>
<keyword evidence="2" id="KW-0812">Transmembrane</keyword>
<feature type="compositionally biased region" description="Low complexity" evidence="1">
    <location>
        <begin position="365"/>
        <end position="383"/>
    </location>
</feature>
<proteinExistence type="predicted"/>
<comment type="caution">
    <text evidence="3">The sequence shown here is derived from an EMBL/GenBank/DDBJ whole genome shotgun (WGS) entry which is preliminary data.</text>
</comment>
<feature type="transmembrane region" description="Helical" evidence="2">
    <location>
        <begin position="62"/>
        <end position="82"/>
    </location>
</feature>
<feature type="compositionally biased region" description="Polar residues" evidence="1">
    <location>
        <begin position="29"/>
        <end position="38"/>
    </location>
</feature>
<evidence type="ECO:0000256" key="2">
    <source>
        <dbReference type="SAM" id="Phobius"/>
    </source>
</evidence>
<reference evidence="3 4" key="1">
    <citation type="journal article" date="2011" name="Genome Res.">
        <title>Comparative genomics of citric-acid-producing Aspergillus niger ATCC 1015 versus enzyme-producing CBS 513.88.</title>
        <authorList>
            <person name="Andersen M.R."/>
            <person name="Salazar M.P."/>
            <person name="Schaap P.J."/>
            <person name="van de Vondervoort P.J."/>
            <person name="Culley D."/>
            <person name="Thykaer J."/>
            <person name="Frisvad J.C."/>
            <person name="Nielsen K.F."/>
            <person name="Albang R."/>
            <person name="Albermann K."/>
            <person name="Berka R.M."/>
            <person name="Braus G.H."/>
            <person name="Braus-Stromeyer S.A."/>
            <person name="Corrochano L.M."/>
            <person name="Dai Z."/>
            <person name="van Dijck P.W."/>
            <person name="Hofmann G."/>
            <person name="Lasure L.L."/>
            <person name="Magnuson J.K."/>
            <person name="Menke H."/>
            <person name="Meijer M."/>
            <person name="Meijer S.L."/>
            <person name="Nielsen J.B."/>
            <person name="Nielsen M.L."/>
            <person name="van Ooyen A.J."/>
            <person name="Pel H.J."/>
            <person name="Poulsen L."/>
            <person name="Samson R.A."/>
            <person name="Stam H."/>
            <person name="Tsang A."/>
            <person name="van den Brink J.M."/>
            <person name="Atkins A."/>
            <person name="Aerts A."/>
            <person name="Shapiro H."/>
            <person name="Pangilinan J."/>
            <person name="Salamov A."/>
            <person name="Lou Y."/>
            <person name="Lindquist E."/>
            <person name="Lucas S."/>
            <person name="Grimwood J."/>
            <person name="Grigoriev I.V."/>
            <person name="Kubicek C.P."/>
            <person name="Martinez D."/>
            <person name="van Peij N.N."/>
            <person name="Roubos J.A."/>
            <person name="Nielsen J."/>
            <person name="Baker S.E."/>
        </authorList>
    </citation>
    <scope>NUCLEOTIDE SEQUENCE [LARGE SCALE GENOMIC DNA]</scope>
    <source>
        <strain evidence="4">ATCC 1015 / CBS 113.46 / FGSC A1144 / LSHB Ac4 / NCTC 3858a / NRRL 328 / USDA 3528.7</strain>
    </source>
</reference>
<name>G3Y069_ASPNA</name>
<sequence length="476" mass="50518">MKSVVGMEVADRKPVENNDGSNLRAASGIPTSTMSNRSDINARLTPPTVIATGHTIGIRYRVPLAMSIGLLAASLGIFGVWMEPRCSRQFAGRVKHSLYEDGAPTMLLPSLQGLGVLTFCHRYVAAVAISPALGILTDIKRTPFIQAWYLNSPSQVPLPGRIIAQVFTMSIVSTDTTESNYPPETDSSGTVTSYMPLTSVWTASSGCESKFRLDGPSLMAWDPGYMLDVDTNARCCPPQMVTQWEQNLLGVGGQYHTQMDIGPFTGPLSWPTVASSIKNEYSTLWMCCPSGYFLSQGTVGQVIGRCLSSVYSGQTLTYGSTPISDHTAWAMATTTLTTDSTVGAIDIVGWEIKFPVTATATATSTSTSTASTSSTLTSLPSTTEDSNTASDNALSAGAKAGIGIGVGVGAVGIIALILALFLFNQRKRLAMSNQQPVAAYAYYPPIARNARPAELPGYRGMPGDGWASSPVEMGER</sequence>
<dbReference type="Proteomes" id="UP000009038">
    <property type="component" value="Unassembled WGS sequence"/>
</dbReference>
<dbReference type="VEuPathDB" id="FungiDB:ASPNIDRAFT2_40161"/>
<organism evidence="3 4">
    <name type="scientific">Aspergillus niger (strain ATCC 1015 / CBS 113.46 / FGSC A1144 / LSHB Ac4 / NCTC 3858a / NRRL 328 / USDA 3528.7)</name>
    <dbReference type="NCBI Taxonomy" id="380704"/>
    <lineage>
        <taxon>Eukaryota</taxon>
        <taxon>Fungi</taxon>
        <taxon>Dikarya</taxon>
        <taxon>Ascomycota</taxon>
        <taxon>Pezizomycotina</taxon>
        <taxon>Eurotiomycetes</taxon>
        <taxon>Eurotiomycetidae</taxon>
        <taxon>Eurotiales</taxon>
        <taxon>Aspergillaceae</taxon>
        <taxon>Aspergillus</taxon>
        <taxon>Aspergillus subgen. Circumdati</taxon>
    </lineage>
</organism>
<protein>
    <submittedName>
        <fullName evidence="3">Uncharacterized protein</fullName>
    </submittedName>
</protein>
<feature type="region of interest" description="Disordered" evidence="1">
    <location>
        <begin position="365"/>
        <end position="389"/>
    </location>
</feature>
<evidence type="ECO:0000313" key="3">
    <source>
        <dbReference type="EMBL" id="EHA23780.1"/>
    </source>
</evidence>
<gene>
    <name evidence="3" type="ORF">ASPNIDRAFT_40161</name>
</gene>
<feature type="transmembrane region" description="Helical" evidence="2">
    <location>
        <begin position="400"/>
        <end position="423"/>
    </location>
</feature>
<dbReference type="AlphaFoldDB" id="G3Y069"/>
<evidence type="ECO:0000256" key="1">
    <source>
        <dbReference type="SAM" id="MobiDB-lite"/>
    </source>
</evidence>
<dbReference type="EMBL" id="ACJE01000009">
    <property type="protein sequence ID" value="EHA23780.1"/>
    <property type="molecule type" value="Genomic_DNA"/>
</dbReference>
<keyword evidence="2" id="KW-0472">Membrane</keyword>